<dbReference type="InterPro" id="IPR004843">
    <property type="entry name" value="Calcineurin-like_PHP"/>
</dbReference>
<evidence type="ECO:0000259" key="1">
    <source>
        <dbReference type="Pfam" id="PF00149"/>
    </source>
</evidence>
<dbReference type="CDD" id="cd07383">
    <property type="entry name" value="MPP_Dcr2"/>
    <property type="match status" value="1"/>
</dbReference>
<dbReference type="GO" id="GO:0005737">
    <property type="term" value="C:cytoplasm"/>
    <property type="evidence" value="ECO:0007669"/>
    <property type="project" value="TreeGrafter"/>
</dbReference>
<dbReference type="PANTHER" id="PTHR32440">
    <property type="entry name" value="PHOSPHATASE DCR2-RELATED-RELATED"/>
    <property type="match status" value="1"/>
</dbReference>
<proteinExistence type="predicted"/>
<dbReference type="EMBL" id="LT598477">
    <property type="protein sequence ID" value="SCU94960.1"/>
    <property type="molecule type" value="Genomic_DNA"/>
</dbReference>
<feature type="domain" description="Calcineurin-like phosphoesterase" evidence="1">
    <location>
        <begin position="270"/>
        <end position="358"/>
    </location>
</feature>
<dbReference type="InterPro" id="IPR029052">
    <property type="entry name" value="Metallo-depent_PP-like"/>
</dbReference>
<accession>A0A1G4JVQ5</accession>
<dbReference type="Proteomes" id="UP000191144">
    <property type="component" value="Chromosome F"/>
</dbReference>
<dbReference type="AlphaFoldDB" id="A0A1G4JVQ5"/>
<organism evidence="2 3">
    <name type="scientific">Lachancea meyersii CBS 8951</name>
    <dbReference type="NCBI Taxonomy" id="1266667"/>
    <lineage>
        <taxon>Eukaryota</taxon>
        <taxon>Fungi</taxon>
        <taxon>Dikarya</taxon>
        <taxon>Ascomycota</taxon>
        <taxon>Saccharomycotina</taxon>
        <taxon>Saccharomycetes</taxon>
        <taxon>Saccharomycetales</taxon>
        <taxon>Saccharomycetaceae</taxon>
        <taxon>Lachancea</taxon>
    </lineage>
</organism>
<dbReference type="Pfam" id="PF00149">
    <property type="entry name" value="Metallophos"/>
    <property type="match status" value="1"/>
</dbReference>
<sequence>MLSLSQRRRLTQLSRKVILLVILLLCIFSCSSIRVHLANMLRQPANVGAYEGGAIDDVKLIRCYRWYIGCDTVFERTDRHSPIKLWLRVKKDLNNDKLFAIDWHFLYHTFLYVHPAKPAFEHGCVSDLVITNDRSVVPVQVLRDVNDRLRSSDSSMFHKHDHQVDCWSKMFGATSENLIVRGEDWHYKGSGVWCKYSPARSDKDSELITNIQIFVANEFVDPRPSWKSAVAGLLRKEGLPLFISYQKINPNKMPFKYADYGNLFTRENEFKILQLSDLHFVGSSYQCGVKSSLEDLKTAQFVRFVLKKEAPDLVIFTGDLIEGSSTLDYQAAIMKALGEVILAGVPWILSWGQSDYSRFASKSQILDFVKELPFGLVKMNKRVAQYAAANTTTNALTLNNEKGLVGVIYVLDSTSAENPVDFMEAAHEQITGNFYGEPLYSLIFQHSPIPEYRPSGAFPIIGSFNEKELLDVAQFGIGGAMRRLGVQALSCGREHGNDCCLYDRSVWLCYGGQTGVAGYSLSESENSIVRLFRIDHNIREITTWKRSSGMPDEVYDYQFLFKNAD</sequence>
<dbReference type="Gene3D" id="3.60.21.10">
    <property type="match status" value="1"/>
</dbReference>
<reference evidence="3" key="1">
    <citation type="submission" date="2016-03" db="EMBL/GenBank/DDBJ databases">
        <authorList>
            <person name="Devillers Hugo."/>
        </authorList>
    </citation>
    <scope>NUCLEOTIDE SEQUENCE [LARGE SCALE GENOMIC DNA]</scope>
</reference>
<evidence type="ECO:0000313" key="3">
    <source>
        <dbReference type="Proteomes" id="UP000191144"/>
    </source>
</evidence>
<dbReference type="PANTHER" id="PTHR32440:SF0">
    <property type="entry name" value="PHOSPHATASE DCR2-RELATED"/>
    <property type="match status" value="1"/>
</dbReference>
<evidence type="ECO:0000313" key="2">
    <source>
        <dbReference type="EMBL" id="SCU94960.1"/>
    </source>
</evidence>
<dbReference type="SUPFAM" id="SSF56300">
    <property type="entry name" value="Metallo-dependent phosphatases"/>
    <property type="match status" value="1"/>
</dbReference>
<protein>
    <submittedName>
        <fullName evidence="2">LAME_0F10110g1_1</fullName>
    </submittedName>
</protein>
<dbReference type="OrthoDB" id="783096at2759"/>
<gene>
    <name evidence="2" type="ORF">LAME_0F10110G</name>
</gene>
<dbReference type="GO" id="GO:0004721">
    <property type="term" value="F:phosphoprotein phosphatase activity"/>
    <property type="evidence" value="ECO:0007669"/>
    <property type="project" value="TreeGrafter"/>
</dbReference>
<name>A0A1G4JVQ5_9SACH</name>
<keyword evidence="3" id="KW-1185">Reference proteome</keyword>